<dbReference type="AlphaFoldDB" id="M1V5Y7"/>
<name>M1V5Y7_CYAM1</name>
<dbReference type="InterPro" id="IPR036291">
    <property type="entry name" value="NAD(P)-bd_dom_sf"/>
</dbReference>
<evidence type="ECO:0000313" key="2">
    <source>
        <dbReference type="Proteomes" id="UP000007014"/>
    </source>
</evidence>
<dbReference type="InterPro" id="IPR052184">
    <property type="entry name" value="SDR_enzymes"/>
</dbReference>
<dbReference type="PRINTS" id="PR00081">
    <property type="entry name" value="GDHRDH"/>
</dbReference>
<dbReference type="Gene3D" id="3.40.50.720">
    <property type="entry name" value="NAD(P)-binding Rossmann-like Domain"/>
    <property type="match status" value="1"/>
</dbReference>
<accession>M1V5Y7</accession>
<dbReference type="PANTHER" id="PTHR45458">
    <property type="entry name" value="SHORT-CHAIN DEHYDROGENASE/REDUCTASE SDR"/>
    <property type="match status" value="1"/>
</dbReference>
<dbReference type="InterPro" id="IPR002347">
    <property type="entry name" value="SDR_fam"/>
</dbReference>
<proteinExistence type="predicted"/>
<dbReference type="RefSeq" id="XP_005537526.1">
    <property type="nucleotide sequence ID" value="XM_005537469.1"/>
</dbReference>
<dbReference type="eggNOG" id="KOG1208">
    <property type="taxonomic scope" value="Eukaryota"/>
</dbReference>
<keyword evidence="2" id="KW-1185">Reference proteome</keyword>
<dbReference type="EMBL" id="AP006497">
    <property type="protein sequence ID" value="BAM81490.1"/>
    <property type="molecule type" value="Genomic_DNA"/>
</dbReference>
<dbReference type="GeneID" id="16995545"/>
<gene>
    <name evidence="1" type="ORF">CYME_CMO117C</name>
</gene>
<sequence>MDSQPRVALVTGCGGSIGWSTVNNLLREGWIVLGLTRQRKTLESTRGPCPQNLFLFELDARSATSEDFHSKLSLLVSAWEKFPRIQLVVNIAAICPKNWDAFTLLETFSVNVVFPQRLYEVFHYLDMRHYPEPCSVINVSSGDGELCFFNSYWRRAIEQLESYDELTDFMHAVVERVDQAGLQPYAVVHGDEPAYRLSKALLNRLTLLQARTAPSHIRIDAICPGDVKSNMNPLGGQREPSAAAKDILQLAELQHRIVRERCSSRYPHFWRLGKPIPF</sequence>
<dbReference type="STRING" id="280699.M1V5Y7"/>
<dbReference type="Gramene" id="CMO117CT">
    <property type="protein sequence ID" value="CMO117CT"/>
    <property type="gene ID" value="CMO117C"/>
</dbReference>
<reference evidence="1 2" key="1">
    <citation type="journal article" date="2004" name="Nature">
        <title>Genome sequence of the ultrasmall unicellular red alga Cyanidioschyzon merolae 10D.</title>
        <authorList>
            <person name="Matsuzaki M."/>
            <person name="Misumi O."/>
            <person name="Shin-i T."/>
            <person name="Maruyama S."/>
            <person name="Takahara M."/>
            <person name="Miyagishima S."/>
            <person name="Mori T."/>
            <person name="Nishida K."/>
            <person name="Yagisawa F."/>
            <person name="Nishida K."/>
            <person name="Yoshida Y."/>
            <person name="Nishimura Y."/>
            <person name="Nakao S."/>
            <person name="Kobayashi T."/>
            <person name="Momoyama Y."/>
            <person name="Higashiyama T."/>
            <person name="Minoda A."/>
            <person name="Sano M."/>
            <person name="Nomoto H."/>
            <person name="Oishi K."/>
            <person name="Hayashi H."/>
            <person name="Ohta F."/>
            <person name="Nishizaka S."/>
            <person name="Haga S."/>
            <person name="Miura S."/>
            <person name="Morishita T."/>
            <person name="Kabeya Y."/>
            <person name="Terasawa K."/>
            <person name="Suzuki Y."/>
            <person name="Ishii Y."/>
            <person name="Asakawa S."/>
            <person name="Takano H."/>
            <person name="Ohta N."/>
            <person name="Kuroiwa H."/>
            <person name="Tanaka K."/>
            <person name="Shimizu N."/>
            <person name="Sugano S."/>
            <person name="Sato N."/>
            <person name="Nozaki H."/>
            <person name="Ogasawara N."/>
            <person name="Kohara Y."/>
            <person name="Kuroiwa T."/>
        </authorList>
    </citation>
    <scope>NUCLEOTIDE SEQUENCE [LARGE SCALE GENOMIC DNA]</scope>
    <source>
        <strain evidence="1 2">10D</strain>
    </source>
</reference>
<dbReference type="Pfam" id="PF00106">
    <property type="entry name" value="adh_short"/>
    <property type="match status" value="1"/>
</dbReference>
<reference evidence="1 2" key="2">
    <citation type="journal article" date="2007" name="BMC Biol.">
        <title>A 100%-complete sequence reveals unusually simple genomic features in the hot-spring red alga Cyanidioschyzon merolae.</title>
        <authorList>
            <person name="Nozaki H."/>
            <person name="Takano H."/>
            <person name="Misumi O."/>
            <person name="Terasawa K."/>
            <person name="Matsuzaki M."/>
            <person name="Maruyama S."/>
            <person name="Nishida K."/>
            <person name="Yagisawa F."/>
            <person name="Yoshida Y."/>
            <person name="Fujiwara T."/>
            <person name="Takio S."/>
            <person name="Tamura K."/>
            <person name="Chung S.J."/>
            <person name="Nakamura S."/>
            <person name="Kuroiwa H."/>
            <person name="Tanaka K."/>
            <person name="Sato N."/>
            <person name="Kuroiwa T."/>
        </authorList>
    </citation>
    <scope>NUCLEOTIDE SEQUENCE [LARGE SCALE GENOMIC DNA]</scope>
    <source>
        <strain evidence="1 2">10D</strain>
    </source>
</reference>
<dbReference type="OrthoDB" id="1933717at2759"/>
<dbReference type="KEGG" id="cme:CYME_CMO117C"/>
<organism evidence="1 2">
    <name type="scientific">Cyanidioschyzon merolae (strain NIES-3377 / 10D)</name>
    <name type="common">Unicellular red alga</name>
    <dbReference type="NCBI Taxonomy" id="280699"/>
    <lineage>
        <taxon>Eukaryota</taxon>
        <taxon>Rhodophyta</taxon>
        <taxon>Bangiophyceae</taxon>
        <taxon>Cyanidiales</taxon>
        <taxon>Cyanidiaceae</taxon>
        <taxon>Cyanidioschyzon</taxon>
    </lineage>
</organism>
<dbReference type="HOGENOM" id="CLU_1002410_0_0_1"/>
<dbReference type="GO" id="GO:0016616">
    <property type="term" value="F:oxidoreductase activity, acting on the CH-OH group of donors, NAD or NADP as acceptor"/>
    <property type="evidence" value="ECO:0007669"/>
    <property type="project" value="TreeGrafter"/>
</dbReference>
<dbReference type="OMA" id="KWSLIFP"/>
<dbReference type="Proteomes" id="UP000007014">
    <property type="component" value="Chromosome 15"/>
</dbReference>
<evidence type="ECO:0000313" key="1">
    <source>
        <dbReference type="EMBL" id="BAM81490.1"/>
    </source>
</evidence>
<dbReference type="SUPFAM" id="SSF51735">
    <property type="entry name" value="NAD(P)-binding Rossmann-fold domains"/>
    <property type="match status" value="1"/>
</dbReference>
<dbReference type="PANTHER" id="PTHR45458:SF1">
    <property type="entry name" value="SHORT CHAIN DEHYDROGENASE"/>
    <property type="match status" value="1"/>
</dbReference>
<protein>
    <submittedName>
        <fullName evidence="1">Uncharacterized protein</fullName>
    </submittedName>
</protein>